<accession>A0A2P2PW24</accession>
<name>A0A2P2PW24_RHIMU</name>
<organism evidence="1">
    <name type="scientific">Rhizophora mucronata</name>
    <name type="common">Asiatic mangrove</name>
    <dbReference type="NCBI Taxonomy" id="61149"/>
    <lineage>
        <taxon>Eukaryota</taxon>
        <taxon>Viridiplantae</taxon>
        <taxon>Streptophyta</taxon>
        <taxon>Embryophyta</taxon>
        <taxon>Tracheophyta</taxon>
        <taxon>Spermatophyta</taxon>
        <taxon>Magnoliopsida</taxon>
        <taxon>eudicotyledons</taxon>
        <taxon>Gunneridae</taxon>
        <taxon>Pentapetalae</taxon>
        <taxon>rosids</taxon>
        <taxon>fabids</taxon>
        <taxon>Malpighiales</taxon>
        <taxon>Rhizophoraceae</taxon>
        <taxon>Rhizophora</taxon>
    </lineage>
</organism>
<proteinExistence type="predicted"/>
<sequence>MIPGPFQALIDNPIQSLMINSQLCYQKGEDFSIL</sequence>
<dbReference type="EMBL" id="GGEC01078421">
    <property type="protein sequence ID" value="MBX58905.1"/>
    <property type="molecule type" value="Transcribed_RNA"/>
</dbReference>
<evidence type="ECO:0000313" key="1">
    <source>
        <dbReference type="EMBL" id="MBX58905.1"/>
    </source>
</evidence>
<reference evidence="1" key="1">
    <citation type="submission" date="2018-02" db="EMBL/GenBank/DDBJ databases">
        <title>Rhizophora mucronata_Transcriptome.</title>
        <authorList>
            <person name="Meera S.P."/>
            <person name="Sreeshan A."/>
            <person name="Augustine A."/>
        </authorList>
    </citation>
    <scope>NUCLEOTIDE SEQUENCE</scope>
    <source>
        <tissue evidence="1">Leaf</tissue>
    </source>
</reference>
<dbReference type="AlphaFoldDB" id="A0A2P2PW24"/>
<protein>
    <submittedName>
        <fullName evidence="1">Uncharacterized protein</fullName>
    </submittedName>
</protein>